<protein>
    <submittedName>
        <fullName evidence="2">Uncharacterized protein</fullName>
    </submittedName>
</protein>
<dbReference type="Proteomes" id="UP000750711">
    <property type="component" value="Unassembled WGS sequence"/>
</dbReference>
<evidence type="ECO:0000256" key="1">
    <source>
        <dbReference type="SAM" id="MobiDB-lite"/>
    </source>
</evidence>
<keyword evidence="3" id="KW-1185">Reference proteome</keyword>
<reference evidence="2" key="1">
    <citation type="submission" date="2021-03" db="EMBL/GenBank/DDBJ databases">
        <title>Comparative genomics and phylogenomic investigation of the class Geoglossomycetes provide insights into ecological specialization and systematics.</title>
        <authorList>
            <person name="Melie T."/>
            <person name="Pirro S."/>
            <person name="Miller A.N."/>
            <person name="Quandt A."/>
        </authorList>
    </citation>
    <scope>NUCLEOTIDE SEQUENCE</scope>
    <source>
        <strain evidence="2">CAQ_001_2017</strain>
    </source>
</reference>
<dbReference type="EMBL" id="JAGHQM010000222">
    <property type="protein sequence ID" value="KAH0563306.1"/>
    <property type="molecule type" value="Genomic_DNA"/>
</dbReference>
<feature type="region of interest" description="Disordered" evidence="1">
    <location>
        <begin position="116"/>
        <end position="136"/>
    </location>
</feature>
<sequence>MSSILCCRHPRTISPIPEDRDGLNCTQRSHAWLSRHSHLTGPTALCYASQETEDLSSLRTIFGDTRENETQGQLPYSHQGTLNHEELGQQQQAVQLENSGSFSAIRKSIRKRLSRNLALSSTPGGGRTGDETSPLEIEQRTRSIEDSDKCLQHDLLTDKGAEEGGYDVDAWFVGTQVSADSILEQLEAVGSRPVSARYSNRGTQQTPMSREDPGDKRQVQTMSNTRSENSRQR</sequence>
<feature type="compositionally biased region" description="Basic and acidic residues" evidence="1">
    <location>
        <begin position="209"/>
        <end position="218"/>
    </location>
</feature>
<accession>A0A9P8LFK8</accession>
<organism evidence="2 3">
    <name type="scientific">Trichoglossum hirsutum</name>
    <dbReference type="NCBI Taxonomy" id="265104"/>
    <lineage>
        <taxon>Eukaryota</taxon>
        <taxon>Fungi</taxon>
        <taxon>Dikarya</taxon>
        <taxon>Ascomycota</taxon>
        <taxon>Pezizomycotina</taxon>
        <taxon>Geoglossomycetes</taxon>
        <taxon>Geoglossales</taxon>
        <taxon>Geoglossaceae</taxon>
        <taxon>Trichoglossum</taxon>
    </lineage>
</organism>
<dbReference type="AlphaFoldDB" id="A0A9P8LFK8"/>
<feature type="compositionally biased region" description="Polar residues" evidence="1">
    <location>
        <begin position="197"/>
        <end position="208"/>
    </location>
</feature>
<feature type="region of interest" description="Disordered" evidence="1">
    <location>
        <begin position="190"/>
        <end position="233"/>
    </location>
</feature>
<name>A0A9P8LFK8_9PEZI</name>
<comment type="caution">
    <text evidence="2">The sequence shown here is derived from an EMBL/GenBank/DDBJ whole genome shotgun (WGS) entry which is preliminary data.</text>
</comment>
<gene>
    <name evidence="2" type="ORF">GP486_002131</name>
</gene>
<proteinExistence type="predicted"/>
<evidence type="ECO:0000313" key="2">
    <source>
        <dbReference type="EMBL" id="KAH0563306.1"/>
    </source>
</evidence>
<evidence type="ECO:0000313" key="3">
    <source>
        <dbReference type="Proteomes" id="UP000750711"/>
    </source>
</evidence>